<sequence length="221" mass="24994">MIPLHLFCIAENRFADISLQRPYYSWEITRRYNHAERLTRNITREVERVNAINSQQALLFLEKIGEVMNGIRAVKDECMARTLRYSEGYQRMGVLIKQLREVEVEVGGRRSGGFWGEPLFGGTLGWSGCAAPSFGTPPLLPPVSQQPVRGPVDPLVPNPDGVASERGLSRTSAIVRRRLVRLRRPSEERRRSVYTTPILSPRPNRTSLLGSRNLLLEDVDG</sequence>
<dbReference type="Proteomes" id="UP000246991">
    <property type="component" value="Unassembled WGS sequence"/>
</dbReference>
<comment type="caution">
    <text evidence="1">The sequence shown here is derived from an EMBL/GenBank/DDBJ whole genome shotgun (WGS) entry which is preliminary data.</text>
</comment>
<dbReference type="AlphaFoldDB" id="A0A317SIP9"/>
<keyword evidence="2" id="KW-1185">Reference proteome</keyword>
<proteinExistence type="predicted"/>
<organism evidence="1 2">
    <name type="scientific">Tuber magnatum</name>
    <name type="common">white Piedmont truffle</name>
    <dbReference type="NCBI Taxonomy" id="42249"/>
    <lineage>
        <taxon>Eukaryota</taxon>
        <taxon>Fungi</taxon>
        <taxon>Dikarya</taxon>
        <taxon>Ascomycota</taxon>
        <taxon>Pezizomycotina</taxon>
        <taxon>Pezizomycetes</taxon>
        <taxon>Pezizales</taxon>
        <taxon>Tuberaceae</taxon>
        <taxon>Tuber</taxon>
    </lineage>
</organism>
<gene>
    <name evidence="1" type="ORF">C7212DRAFT_347086</name>
</gene>
<dbReference type="EMBL" id="PYWC01000082">
    <property type="protein sequence ID" value="PWW73296.1"/>
    <property type="molecule type" value="Genomic_DNA"/>
</dbReference>
<dbReference type="OrthoDB" id="5420423at2759"/>
<name>A0A317SIP9_9PEZI</name>
<evidence type="ECO:0000313" key="2">
    <source>
        <dbReference type="Proteomes" id="UP000246991"/>
    </source>
</evidence>
<accession>A0A317SIP9</accession>
<reference evidence="1 2" key="1">
    <citation type="submission" date="2018-03" db="EMBL/GenBank/DDBJ databases">
        <title>Genomes of Pezizomycetes fungi and the evolution of truffles.</title>
        <authorList>
            <person name="Murat C."/>
            <person name="Payen T."/>
            <person name="Noel B."/>
            <person name="Kuo A."/>
            <person name="Martin F.M."/>
        </authorList>
    </citation>
    <scope>NUCLEOTIDE SEQUENCE [LARGE SCALE GENOMIC DNA]</scope>
    <source>
        <strain evidence="1">091103-1</strain>
    </source>
</reference>
<protein>
    <submittedName>
        <fullName evidence="1">Uncharacterized protein</fullName>
    </submittedName>
</protein>
<evidence type="ECO:0000313" key="1">
    <source>
        <dbReference type="EMBL" id="PWW73296.1"/>
    </source>
</evidence>